<evidence type="ECO:0000256" key="2">
    <source>
        <dbReference type="ARBA" id="ARBA00022475"/>
    </source>
</evidence>
<dbReference type="Gene3D" id="1.20.1250.20">
    <property type="entry name" value="MFS general substrate transporter like domains"/>
    <property type="match status" value="1"/>
</dbReference>
<feature type="transmembrane region" description="Helical" evidence="6">
    <location>
        <begin position="276"/>
        <end position="294"/>
    </location>
</feature>
<dbReference type="RefSeq" id="WP_345282979.1">
    <property type="nucleotide sequence ID" value="NZ_BAABAJ010000008.1"/>
</dbReference>
<feature type="transmembrane region" description="Helical" evidence="6">
    <location>
        <begin position="136"/>
        <end position="156"/>
    </location>
</feature>
<dbReference type="InterPro" id="IPR020846">
    <property type="entry name" value="MFS_dom"/>
</dbReference>
<feature type="transmembrane region" description="Helical" evidence="6">
    <location>
        <begin position="80"/>
        <end position="101"/>
    </location>
</feature>
<evidence type="ECO:0000256" key="1">
    <source>
        <dbReference type="ARBA" id="ARBA00004651"/>
    </source>
</evidence>
<keyword evidence="4 6" id="KW-1133">Transmembrane helix</keyword>
<dbReference type="Pfam" id="PF07690">
    <property type="entry name" value="MFS_1"/>
    <property type="match status" value="1"/>
</dbReference>
<dbReference type="SUPFAM" id="SSF103473">
    <property type="entry name" value="MFS general substrate transporter"/>
    <property type="match status" value="1"/>
</dbReference>
<accession>A0ABP7MD11</accession>
<dbReference type="CDD" id="cd17324">
    <property type="entry name" value="MFS_NepI_like"/>
    <property type="match status" value="1"/>
</dbReference>
<sequence>MPRPSRHHPLPFFVHVLGLAVFAQGTSEFMLSGLAPDISRDLSVPAGAAASLTSAYAVGMIIGAPLMAVTGAHRPRLAPAVFLAAFVAAHAVGAVTTDFAVLFCTRVVAAVANAGFLAVALSMAPALVAPERRARATAVLLSGVTLACVAGVPAGALLAERYGWRATFWAVGVLCLPALVLVFRYAPAGAAGRARVPVRRELRVLGERPVRRVLLLAVLTNGATFATFAHLGLLGAEVARLPGGAVPALLAVFGAGSFLGVTAAGRAGEEVRRRGLLVPLGLLPAAWAALAVGGARPVPLFALALVLGGLSFGAGSALVNRILSRTDRAPALGGAAATVALNAGAFAGPLLAAAAAGATGDHRAAVWTSAVLAVLALVVLVASRTGPTASGSMDARP</sequence>
<evidence type="ECO:0000256" key="6">
    <source>
        <dbReference type="SAM" id="Phobius"/>
    </source>
</evidence>
<keyword evidence="9" id="KW-1185">Reference proteome</keyword>
<comment type="caution">
    <text evidence="8">The sequence shown here is derived from an EMBL/GenBank/DDBJ whole genome shotgun (WGS) entry which is preliminary data.</text>
</comment>
<dbReference type="NCBIfam" id="NF033135">
    <property type="entry name" value="cmx_cmrA"/>
    <property type="match status" value="1"/>
</dbReference>
<proteinExistence type="predicted"/>
<feature type="transmembrane region" description="Helical" evidence="6">
    <location>
        <begin position="47"/>
        <end position="68"/>
    </location>
</feature>
<gene>
    <name evidence="8" type="ORF">GCM10022244_31650</name>
</gene>
<feature type="transmembrane region" description="Helical" evidence="6">
    <location>
        <begin position="168"/>
        <end position="192"/>
    </location>
</feature>
<dbReference type="InterPro" id="IPR036259">
    <property type="entry name" value="MFS_trans_sf"/>
</dbReference>
<protein>
    <submittedName>
        <fullName evidence="8">MFS transporter</fullName>
    </submittedName>
</protein>
<feature type="transmembrane region" description="Helical" evidence="6">
    <location>
        <begin position="331"/>
        <end position="358"/>
    </location>
</feature>
<evidence type="ECO:0000256" key="3">
    <source>
        <dbReference type="ARBA" id="ARBA00022692"/>
    </source>
</evidence>
<feature type="domain" description="Major facilitator superfamily (MFS) profile" evidence="7">
    <location>
        <begin position="13"/>
        <end position="388"/>
    </location>
</feature>
<evidence type="ECO:0000256" key="4">
    <source>
        <dbReference type="ARBA" id="ARBA00022989"/>
    </source>
</evidence>
<dbReference type="PROSITE" id="PS50850">
    <property type="entry name" value="MFS"/>
    <property type="match status" value="1"/>
</dbReference>
<dbReference type="PANTHER" id="PTHR43124">
    <property type="entry name" value="PURINE EFFLUX PUMP PBUE"/>
    <property type="match status" value="1"/>
</dbReference>
<keyword evidence="3 6" id="KW-0812">Transmembrane</keyword>
<dbReference type="InterPro" id="IPR011701">
    <property type="entry name" value="MFS"/>
</dbReference>
<evidence type="ECO:0000259" key="7">
    <source>
        <dbReference type="PROSITE" id="PS50850"/>
    </source>
</evidence>
<keyword evidence="5 6" id="KW-0472">Membrane</keyword>
<dbReference type="InterPro" id="IPR050189">
    <property type="entry name" value="MFS_Efflux_Transporters"/>
</dbReference>
<feature type="transmembrane region" description="Helical" evidence="6">
    <location>
        <begin position="364"/>
        <end position="383"/>
    </location>
</feature>
<evidence type="ECO:0000256" key="5">
    <source>
        <dbReference type="ARBA" id="ARBA00023136"/>
    </source>
</evidence>
<feature type="transmembrane region" description="Helical" evidence="6">
    <location>
        <begin position="213"/>
        <end position="233"/>
    </location>
</feature>
<comment type="subcellular location">
    <subcellularLocation>
        <location evidence="1">Cell membrane</location>
        <topology evidence="1">Multi-pass membrane protein</topology>
    </subcellularLocation>
</comment>
<feature type="transmembrane region" description="Helical" evidence="6">
    <location>
        <begin position="245"/>
        <end position="264"/>
    </location>
</feature>
<dbReference type="EMBL" id="BAABAJ010000008">
    <property type="protein sequence ID" value="GAA3920153.1"/>
    <property type="molecule type" value="Genomic_DNA"/>
</dbReference>
<keyword evidence="2" id="KW-1003">Cell membrane</keyword>
<feature type="transmembrane region" description="Helical" evidence="6">
    <location>
        <begin position="107"/>
        <end position="129"/>
    </location>
</feature>
<evidence type="ECO:0000313" key="8">
    <source>
        <dbReference type="EMBL" id="GAA3920153.1"/>
    </source>
</evidence>
<evidence type="ECO:0000313" key="9">
    <source>
        <dbReference type="Proteomes" id="UP001501000"/>
    </source>
</evidence>
<name>A0ABP7MD11_9ACTN</name>
<reference evidence="9" key="1">
    <citation type="journal article" date="2019" name="Int. J. Syst. Evol. Microbiol.">
        <title>The Global Catalogue of Microorganisms (GCM) 10K type strain sequencing project: providing services to taxonomists for standard genome sequencing and annotation.</title>
        <authorList>
            <consortium name="The Broad Institute Genomics Platform"/>
            <consortium name="The Broad Institute Genome Sequencing Center for Infectious Disease"/>
            <person name="Wu L."/>
            <person name="Ma J."/>
        </authorList>
    </citation>
    <scope>NUCLEOTIDE SEQUENCE [LARGE SCALE GENOMIC DNA]</scope>
    <source>
        <strain evidence="9">JCM 16956</strain>
    </source>
</reference>
<feature type="transmembrane region" description="Helical" evidence="6">
    <location>
        <begin position="300"/>
        <end position="319"/>
    </location>
</feature>
<organism evidence="8 9">
    <name type="scientific">Streptomyces gulbargensis</name>
    <dbReference type="NCBI Taxonomy" id="364901"/>
    <lineage>
        <taxon>Bacteria</taxon>
        <taxon>Bacillati</taxon>
        <taxon>Actinomycetota</taxon>
        <taxon>Actinomycetes</taxon>
        <taxon>Kitasatosporales</taxon>
        <taxon>Streptomycetaceae</taxon>
        <taxon>Streptomyces</taxon>
    </lineage>
</organism>
<dbReference type="PANTHER" id="PTHR43124:SF3">
    <property type="entry name" value="CHLORAMPHENICOL EFFLUX PUMP RV0191"/>
    <property type="match status" value="1"/>
</dbReference>
<dbReference type="Proteomes" id="UP001501000">
    <property type="component" value="Unassembled WGS sequence"/>
</dbReference>